<proteinExistence type="predicted"/>
<dbReference type="Pfam" id="PF00145">
    <property type="entry name" value="DNA_methylase"/>
    <property type="match status" value="1"/>
</dbReference>
<dbReference type="Gene3D" id="3.40.50.150">
    <property type="entry name" value="Vaccinia Virus protein VP39"/>
    <property type="match status" value="1"/>
</dbReference>
<name>A0ABN3UJJ0_9ACTN</name>
<evidence type="ECO:0000313" key="7">
    <source>
        <dbReference type="Proteomes" id="UP001501842"/>
    </source>
</evidence>
<dbReference type="InterPro" id="IPR001525">
    <property type="entry name" value="C5_MeTfrase"/>
</dbReference>
<evidence type="ECO:0000256" key="2">
    <source>
        <dbReference type="ARBA" id="ARBA00022679"/>
    </source>
</evidence>
<evidence type="ECO:0000313" key="6">
    <source>
        <dbReference type="EMBL" id="GAA2734102.1"/>
    </source>
</evidence>
<dbReference type="EMBL" id="BAAATZ010000029">
    <property type="protein sequence ID" value="GAA2734102.1"/>
    <property type="molecule type" value="Genomic_DNA"/>
</dbReference>
<evidence type="ECO:0008006" key="8">
    <source>
        <dbReference type="Google" id="ProtNLM"/>
    </source>
</evidence>
<dbReference type="SUPFAM" id="SSF53335">
    <property type="entry name" value="S-adenosyl-L-methionine-dependent methyltransferases"/>
    <property type="match status" value="1"/>
</dbReference>
<dbReference type="PROSITE" id="PS00094">
    <property type="entry name" value="C5_MTASE_1"/>
    <property type="match status" value="1"/>
</dbReference>
<keyword evidence="7" id="KW-1185">Reference proteome</keyword>
<dbReference type="InterPro" id="IPR029063">
    <property type="entry name" value="SAM-dependent_MTases_sf"/>
</dbReference>
<keyword evidence="4" id="KW-0680">Restriction system</keyword>
<sequence length="343" mass="36944">MNKINKLRANMLSIGSLCTGYGGLDMAVQMVFGGHLVWCADNDPHVSRLLAERLPGIPSLGDLSGLDWARVPPVDVLCAGFPCQDISFAGRGAGIKEGTRSGLWIAIARGIRLLEPKIVIVENVAALGYDADWVSLCAAHVGAPHRRERVFILAYNAAGIEVLRAVADADYRRQHKRTASPEASPSWASGGPERRHGDVLSPAPARSENVVADAAGTRRCGCVAGVPEDRARLPERPGGEAISASWGVYEASIRRWEVVTGRAVPWPTEVGTRGQTRLAARFSEWLMGLPAGYVTDVGISRSAQLKLLGNGVVPQQAEAALRWLAQQAQLTNVRRHEWKKDAS</sequence>
<comment type="caution">
    <text evidence="6">The sequence shown here is derived from an EMBL/GenBank/DDBJ whole genome shotgun (WGS) entry which is preliminary data.</text>
</comment>
<accession>A0ABN3UJJ0</accession>
<evidence type="ECO:0000256" key="1">
    <source>
        <dbReference type="ARBA" id="ARBA00022603"/>
    </source>
</evidence>
<dbReference type="Proteomes" id="UP001501842">
    <property type="component" value="Unassembled WGS sequence"/>
</dbReference>
<keyword evidence="3" id="KW-0949">S-adenosyl-L-methionine</keyword>
<evidence type="ECO:0000256" key="3">
    <source>
        <dbReference type="ARBA" id="ARBA00022691"/>
    </source>
</evidence>
<organism evidence="6 7">
    <name type="scientific">Actinocorallia aurantiaca</name>
    <dbReference type="NCBI Taxonomy" id="46204"/>
    <lineage>
        <taxon>Bacteria</taxon>
        <taxon>Bacillati</taxon>
        <taxon>Actinomycetota</taxon>
        <taxon>Actinomycetes</taxon>
        <taxon>Streptosporangiales</taxon>
        <taxon>Thermomonosporaceae</taxon>
        <taxon>Actinocorallia</taxon>
    </lineage>
</organism>
<dbReference type="InterPro" id="IPR018117">
    <property type="entry name" value="C5_DNA_meth_AS"/>
</dbReference>
<gene>
    <name evidence="6" type="ORF">GCM10010439_55650</name>
</gene>
<evidence type="ECO:0000256" key="4">
    <source>
        <dbReference type="ARBA" id="ARBA00022747"/>
    </source>
</evidence>
<protein>
    <recommendedName>
        <fullName evidence="8">DNA (cytosine-5-)-methyltransferase</fullName>
    </recommendedName>
</protein>
<keyword evidence="1" id="KW-0489">Methyltransferase</keyword>
<dbReference type="RefSeq" id="WP_344454491.1">
    <property type="nucleotide sequence ID" value="NZ_BAAATZ010000029.1"/>
</dbReference>
<reference evidence="6 7" key="1">
    <citation type="journal article" date="2019" name="Int. J. Syst. Evol. Microbiol.">
        <title>The Global Catalogue of Microorganisms (GCM) 10K type strain sequencing project: providing services to taxonomists for standard genome sequencing and annotation.</title>
        <authorList>
            <consortium name="The Broad Institute Genomics Platform"/>
            <consortium name="The Broad Institute Genome Sequencing Center for Infectious Disease"/>
            <person name="Wu L."/>
            <person name="Ma J."/>
        </authorList>
    </citation>
    <scope>NUCLEOTIDE SEQUENCE [LARGE SCALE GENOMIC DNA]</scope>
    <source>
        <strain evidence="6 7">JCM 8201</strain>
    </source>
</reference>
<keyword evidence="2" id="KW-0808">Transferase</keyword>
<feature type="region of interest" description="Disordered" evidence="5">
    <location>
        <begin position="174"/>
        <end position="202"/>
    </location>
</feature>
<evidence type="ECO:0000256" key="5">
    <source>
        <dbReference type="SAM" id="MobiDB-lite"/>
    </source>
</evidence>